<organism evidence="1">
    <name type="scientific">uncultured Caudovirales phage</name>
    <dbReference type="NCBI Taxonomy" id="2100421"/>
    <lineage>
        <taxon>Viruses</taxon>
        <taxon>Duplodnaviria</taxon>
        <taxon>Heunggongvirae</taxon>
        <taxon>Uroviricota</taxon>
        <taxon>Caudoviricetes</taxon>
        <taxon>Peduoviridae</taxon>
        <taxon>Maltschvirus</taxon>
        <taxon>Maltschvirus maltsch</taxon>
    </lineage>
</organism>
<evidence type="ECO:0000313" key="1">
    <source>
        <dbReference type="EMBL" id="CAB5220433.1"/>
    </source>
</evidence>
<reference evidence="1" key="1">
    <citation type="submission" date="2020-05" db="EMBL/GenBank/DDBJ databases">
        <authorList>
            <person name="Chiriac C."/>
            <person name="Salcher M."/>
            <person name="Ghai R."/>
            <person name="Kavagutti S V."/>
        </authorList>
    </citation>
    <scope>NUCLEOTIDE SEQUENCE</scope>
</reference>
<evidence type="ECO:0008006" key="2">
    <source>
        <dbReference type="Google" id="ProtNLM"/>
    </source>
</evidence>
<accession>A0A6J7WZJ6</accession>
<sequence length="166" mass="19045">MPNWCANHLVVKHDDTAMVKKLVEGFNNDGLFSAFFAKPEDVTDWHTWNVGNWGTKWDVTYRDGSDVRILSPNYVIFNFATAWSPPIAFYEGLKGLGFEVDAMYFEPGMCFCGEWADGFETHIHIDEPTHSWVVANVPPLLDEVFDISGHYAEYEDEIEEQTYAHI</sequence>
<protein>
    <recommendedName>
        <fullName evidence="2">YubB ferredoxin-like domain-containing protein</fullName>
    </recommendedName>
</protein>
<proteinExistence type="predicted"/>
<name>A0A6J7WZJ6_9CAUD</name>
<dbReference type="EMBL" id="LR798282">
    <property type="protein sequence ID" value="CAB5220433.1"/>
    <property type="molecule type" value="Genomic_DNA"/>
</dbReference>
<gene>
    <name evidence="1" type="ORF">UFOVP235_65</name>
</gene>